<protein>
    <recommendedName>
        <fullName evidence="1">Exonuclease domain-containing protein</fullName>
    </recommendedName>
</protein>
<evidence type="ECO:0000259" key="1">
    <source>
        <dbReference type="SMART" id="SM00479"/>
    </source>
</evidence>
<gene>
    <name evidence="2" type="ORF">METZ01_LOCUS187962</name>
</gene>
<feature type="non-terminal residue" evidence="2">
    <location>
        <position position="247"/>
    </location>
</feature>
<accession>A0A382D9H5</accession>
<dbReference type="NCBIfam" id="NF006615">
    <property type="entry name" value="PRK09182.1"/>
    <property type="match status" value="1"/>
</dbReference>
<dbReference type="InterPro" id="IPR012337">
    <property type="entry name" value="RNaseH-like_sf"/>
</dbReference>
<dbReference type="SUPFAM" id="SSF53098">
    <property type="entry name" value="Ribonuclease H-like"/>
    <property type="match status" value="1"/>
</dbReference>
<feature type="domain" description="Exonuclease" evidence="1">
    <location>
        <begin position="43"/>
        <end position="209"/>
    </location>
</feature>
<sequence>MTFISSIERQGDNLNLYKYGGEDLKPSDDQPRSEEGQNDTVAVICFLDLETTGTDKLEDKIIEIAMRTIVINKETGRLVSVAAEYESLQDPGIPITEEATLINGITNEMVMGKAINWETVEDMIENADLIVAHNARFDRGFLDQCLPVSQDKIWACSMMDIDWFRKGFTSSKQELLCIWHGFYYDSHRGMNDVNALIHLVTHPHYPESEKPLFELQANAARPYCKIIARNFAYDPILKDRVKANGYR</sequence>
<dbReference type="EMBL" id="UINC01038296">
    <property type="protein sequence ID" value="SVB35108.1"/>
    <property type="molecule type" value="Genomic_DNA"/>
</dbReference>
<proteinExistence type="predicted"/>
<dbReference type="InterPro" id="IPR036397">
    <property type="entry name" value="RNaseH_sf"/>
</dbReference>
<dbReference type="GO" id="GO:0008408">
    <property type="term" value="F:3'-5' exonuclease activity"/>
    <property type="evidence" value="ECO:0007669"/>
    <property type="project" value="TreeGrafter"/>
</dbReference>
<reference evidence="2" key="1">
    <citation type="submission" date="2018-05" db="EMBL/GenBank/DDBJ databases">
        <authorList>
            <person name="Lanie J.A."/>
            <person name="Ng W.-L."/>
            <person name="Kazmierczak K.M."/>
            <person name="Andrzejewski T.M."/>
            <person name="Davidsen T.M."/>
            <person name="Wayne K.J."/>
            <person name="Tettelin H."/>
            <person name="Glass J.I."/>
            <person name="Rusch D."/>
            <person name="Podicherti R."/>
            <person name="Tsui H.-C.T."/>
            <person name="Winkler M.E."/>
        </authorList>
    </citation>
    <scope>NUCLEOTIDE SEQUENCE</scope>
</reference>
<name>A0A382D9H5_9ZZZZ</name>
<dbReference type="GO" id="GO:0005829">
    <property type="term" value="C:cytosol"/>
    <property type="evidence" value="ECO:0007669"/>
    <property type="project" value="TreeGrafter"/>
</dbReference>
<dbReference type="GO" id="GO:0045004">
    <property type="term" value="P:DNA replication proofreading"/>
    <property type="evidence" value="ECO:0007669"/>
    <property type="project" value="TreeGrafter"/>
</dbReference>
<evidence type="ECO:0000313" key="2">
    <source>
        <dbReference type="EMBL" id="SVB35108.1"/>
    </source>
</evidence>
<dbReference type="PANTHER" id="PTHR30231">
    <property type="entry name" value="DNA POLYMERASE III SUBUNIT EPSILON"/>
    <property type="match status" value="1"/>
</dbReference>
<dbReference type="InterPro" id="IPR013520">
    <property type="entry name" value="Ribonucl_H"/>
</dbReference>
<dbReference type="SMART" id="SM00479">
    <property type="entry name" value="EXOIII"/>
    <property type="match status" value="1"/>
</dbReference>
<dbReference type="Gene3D" id="3.30.420.10">
    <property type="entry name" value="Ribonuclease H-like superfamily/Ribonuclease H"/>
    <property type="match status" value="1"/>
</dbReference>
<organism evidence="2">
    <name type="scientific">marine metagenome</name>
    <dbReference type="NCBI Taxonomy" id="408172"/>
    <lineage>
        <taxon>unclassified sequences</taxon>
        <taxon>metagenomes</taxon>
        <taxon>ecological metagenomes</taxon>
    </lineage>
</organism>
<dbReference type="GO" id="GO:0003676">
    <property type="term" value="F:nucleic acid binding"/>
    <property type="evidence" value="ECO:0007669"/>
    <property type="project" value="InterPro"/>
</dbReference>
<dbReference type="CDD" id="cd06127">
    <property type="entry name" value="DEDDh"/>
    <property type="match status" value="1"/>
</dbReference>
<dbReference type="PANTHER" id="PTHR30231:SF37">
    <property type="entry name" value="EXODEOXYRIBONUCLEASE 10"/>
    <property type="match status" value="1"/>
</dbReference>
<dbReference type="Pfam" id="PF00929">
    <property type="entry name" value="RNase_T"/>
    <property type="match status" value="1"/>
</dbReference>
<dbReference type="AlphaFoldDB" id="A0A382D9H5"/>